<evidence type="ECO:0000313" key="2">
    <source>
        <dbReference type="EnsemblMetazoa" id="XP_019851320.1"/>
    </source>
</evidence>
<organism evidence="2 3">
    <name type="scientific">Amphimedon queenslandica</name>
    <name type="common">Sponge</name>
    <dbReference type="NCBI Taxonomy" id="400682"/>
    <lineage>
        <taxon>Eukaryota</taxon>
        <taxon>Metazoa</taxon>
        <taxon>Porifera</taxon>
        <taxon>Demospongiae</taxon>
        <taxon>Heteroscleromorpha</taxon>
        <taxon>Haplosclerida</taxon>
        <taxon>Niphatidae</taxon>
        <taxon>Amphimedon</taxon>
    </lineage>
</organism>
<protein>
    <submittedName>
        <fullName evidence="2">Uncharacterized protein</fullName>
    </submittedName>
</protein>
<dbReference type="AlphaFoldDB" id="A0AAN0J2U6"/>
<keyword evidence="1" id="KW-0175">Coiled coil</keyword>
<name>A0AAN0J2U6_AMPQE</name>
<dbReference type="Proteomes" id="UP000007879">
    <property type="component" value="Unassembled WGS sequence"/>
</dbReference>
<dbReference type="KEGG" id="aqu:109581550"/>
<dbReference type="EnsemblMetazoa" id="XM_019995761.1">
    <property type="protein sequence ID" value="XP_019851320.1"/>
    <property type="gene ID" value="LOC109581550"/>
</dbReference>
<proteinExistence type="predicted"/>
<accession>A0AAN0J2U6</accession>
<gene>
    <name evidence="2" type="primary">109581550</name>
</gene>
<sequence length="248" mass="29254">MEGEDVALQIEGYGGSGYQPAESFGISPLLQTDHDETSNEETRLQRRYNKLNQEVMQLEREINELKEIENKEERYTSASRDARKMYGDITPGDQTHQDVILLYQNHFKSAFRNMPKDLYPKDRPPEDKDKFEIWQMCGHIFQVCFDAMKDDIIATMKKGMDDSFKKDFNDSECKLDENTRDIFRAFKMIISQFNAEKVKQKVKEKIPLEQEEMFDFVWTMIQTLDPVDYASFIATGELQDRIQLLRRQ</sequence>
<evidence type="ECO:0000313" key="3">
    <source>
        <dbReference type="Proteomes" id="UP000007879"/>
    </source>
</evidence>
<reference evidence="2" key="2">
    <citation type="submission" date="2024-06" db="UniProtKB">
        <authorList>
            <consortium name="EnsemblMetazoa"/>
        </authorList>
    </citation>
    <scope>IDENTIFICATION</scope>
</reference>
<feature type="coiled-coil region" evidence="1">
    <location>
        <begin position="34"/>
        <end position="78"/>
    </location>
</feature>
<evidence type="ECO:0000256" key="1">
    <source>
        <dbReference type="SAM" id="Coils"/>
    </source>
</evidence>
<keyword evidence="3" id="KW-1185">Reference proteome</keyword>
<reference evidence="3" key="1">
    <citation type="journal article" date="2010" name="Nature">
        <title>The Amphimedon queenslandica genome and the evolution of animal complexity.</title>
        <authorList>
            <person name="Srivastava M."/>
            <person name="Simakov O."/>
            <person name="Chapman J."/>
            <person name="Fahey B."/>
            <person name="Gauthier M.E."/>
            <person name="Mitros T."/>
            <person name="Richards G.S."/>
            <person name="Conaco C."/>
            <person name="Dacre M."/>
            <person name="Hellsten U."/>
            <person name="Larroux C."/>
            <person name="Putnam N.H."/>
            <person name="Stanke M."/>
            <person name="Adamska M."/>
            <person name="Darling A."/>
            <person name="Degnan S.M."/>
            <person name="Oakley T.H."/>
            <person name="Plachetzki D.C."/>
            <person name="Zhai Y."/>
            <person name="Adamski M."/>
            <person name="Calcino A."/>
            <person name="Cummins S.F."/>
            <person name="Goodstein D.M."/>
            <person name="Harris C."/>
            <person name="Jackson D.J."/>
            <person name="Leys S.P."/>
            <person name="Shu S."/>
            <person name="Woodcroft B.J."/>
            <person name="Vervoort M."/>
            <person name="Kosik K.S."/>
            <person name="Manning G."/>
            <person name="Degnan B.M."/>
            <person name="Rokhsar D.S."/>
        </authorList>
    </citation>
    <scope>NUCLEOTIDE SEQUENCE [LARGE SCALE GENOMIC DNA]</scope>
</reference>